<dbReference type="PROSITE" id="PS51318">
    <property type="entry name" value="TAT"/>
    <property type="match status" value="1"/>
</dbReference>
<accession>A0A2I8VFB5</accession>
<dbReference type="SUPFAM" id="SSF101898">
    <property type="entry name" value="NHL repeat"/>
    <property type="match status" value="1"/>
</dbReference>
<name>A0A2I8VFB5_9EURY</name>
<dbReference type="Proteomes" id="UP000236584">
    <property type="component" value="Chromosome"/>
</dbReference>
<gene>
    <name evidence="1" type="ORF">C2R22_02245</name>
</gene>
<dbReference type="AlphaFoldDB" id="A0A2I8VFB5"/>
<dbReference type="PANTHER" id="PTHR42754">
    <property type="entry name" value="ENDOGLUCANASE"/>
    <property type="match status" value="1"/>
</dbReference>
<dbReference type="Gene3D" id="2.80.10.50">
    <property type="match status" value="1"/>
</dbReference>
<dbReference type="InterPro" id="IPR006311">
    <property type="entry name" value="TAT_signal"/>
</dbReference>
<organism evidence="1 2">
    <name type="scientific">Salinigranum rubrum</name>
    <dbReference type="NCBI Taxonomy" id="755307"/>
    <lineage>
        <taxon>Archaea</taxon>
        <taxon>Methanobacteriati</taxon>
        <taxon>Methanobacteriota</taxon>
        <taxon>Stenosarchaea group</taxon>
        <taxon>Halobacteria</taxon>
        <taxon>Halobacteriales</taxon>
        <taxon>Haloferacaceae</taxon>
        <taxon>Salinigranum</taxon>
    </lineage>
</organism>
<dbReference type="KEGG" id="srub:C2R22_02245"/>
<proteinExistence type="predicted"/>
<sequence length="459" mass="48444">MTPMASRRAFLTTVGAGAAGVSLAGTDPVRAQTPDSAPPSAAWSRRYATGHSSRLLTLVPVDDGYVLGGVAGRHDDLRGLAVRTDARGRTRWRRTYGTVKSGVAAGAPHPDGGFVLGGATNLDDSSPFTEPSLSADPWVLRVDAAGDVVWTRTLQPAAATGRIETLVRAGDGYLVGGRRRESRETRPRPWVARLSPAGHRRWATTLGDTEAQGAVNATSADGDAWYVGGSTAPAEGEQAGESETATVTRLDSDGTVQWRYRVDAPKGSRIEGLHADGEGVVCVGNRGFATDDDGQGWHLRLDAAGERAWQRTHSTGPWNWLNGLVSLEDGYLLVGTREETPEGDESNGPRGAWVVRTGPRGRTRWETTYFDDGWSGGNALHPVDGDGSEFLVAGWTEVENGESAWLLNAGGETVDTGSEITHRISNLAAAVPPDADAVGLGVLLGAGAVTLRRRLRGGE</sequence>
<evidence type="ECO:0000313" key="1">
    <source>
        <dbReference type="EMBL" id="AUV80623.1"/>
    </source>
</evidence>
<reference evidence="1 2" key="1">
    <citation type="submission" date="2018-01" db="EMBL/GenBank/DDBJ databases">
        <title>Complete genome sequence of Salinigranum rubrum GX10T, an extremely halophilic archaeon isolated from a marine solar saltern.</title>
        <authorList>
            <person name="Han S."/>
        </authorList>
    </citation>
    <scope>NUCLEOTIDE SEQUENCE [LARGE SCALE GENOMIC DNA]</scope>
    <source>
        <strain evidence="1 2">GX10</strain>
    </source>
</reference>
<protein>
    <submittedName>
        <fullName evidence="1">Uncharacterized protein</fullName>
    </submittedName>
</protein>
<evidence type="ECO:0000313" key="2">
    <source>
        <dbReference type="Proteomes" id="UP000236584"/>
    </source>
</evidence>
<dbReference type="PANTHER" id="PTHR42754:SF1">
    <property type="entry name" value="LIPOPROTEIN"/>
    <property type="match status" value="1"/>
</dbReference>
<keyword evidence="2" id="KW-1185">Reference proteome</keyword>
<dbReference type="EMBL" id="CP026309">
    <property type="protein sequence ID" value="AUV80623.1"/>
    <property type="molecule type" value="Genomic_DNA"/>
</dbReference>